<dbReference type="NCBIfam" id="TIGR02821">
    <property type="entry name" value="fghA_ester_D"/>
    <property type="match status" value="1"/>
</dbReference>
<dbReference type="PANTHER" id="PTHR10061">
    <property type="entry name" value="S-FORMYLGLUTATHIONE HYDROLASE"/>
    <property type="match status" value="1"/>
</dbReference>
<evidence type="ECO:0000256" key="6">
    <source>
        <dbReference type="PIRSR" id="PIRSR614186-1"/>
    </source>
</evidence>
<evidence type="ECO:0000256" key="1">
    <source>
        <dbReference type="ARBA" id="ARBA00005622"/>
    </source>
</evidence>
<dbReference type="GO" id="GO:0052689">
    <property type="term" value="F:carboxylic ester hydrolase activity"/>
    <property type="evidence" value="ECO:0007669"/>
    <property type="project" value="UniProtKB-KW"/>
</dbReference>
<evidence type="ECO:0000313" key="9">
    <source>
        <dbReference type="Proteomes" id="UP000501346"/>
    </source>
</evidence>
<dbReference type="SUPFAM" id="SSF53474">
    <property type="entry name" value="alpha/beta-Hydrolases"/>
    <property type="match status" value="1"/>
</dbReference>
<name>A0A6C1DUW1_SACPS</name>
<feature type="active site" description="Charge relay system" evidence="6">
    <location>
        <position position="276"/>
    </location>
</feature>
<comment type="similarity">
    <text evidence="1 7">Belongs to the esterase D family.</text>
</comment>
<keyword evidence="9" id="KW-1185">Reference proteome</keyword>
<dbReference type="FunFam" id="3.40.50.1820:FF:000002">
    <property type="entry name" value="S-formylglutathione hydrolase"/>
    <property type="match status" value="1"/>
</dbReference>
<protein>
    <recommendedName>
        <fullName evidence="3 7">S-formylglutathione hydrolase</fullName>
        <ecNumber evidence="2 7">3.1.2.12</ecNumber>
    </recommendedName>
</protein>
<dbReference type="InterPro" id="IPR029058">
    <property type="entry name" value="AB_hydrolase_fold"/>
</dbReference>
<evidence type="ECO:0000256" key="2">
    <source>
        <dbReference type="ARBA" id="ARBA00012479"/>
    </source>
</evidence>
<proteinExistence type="inferred from homology"/>
<keyword evidence="4 7" id="KW-0719">Serine esterase</keyword>
<sequence length="299" mass="33934">MKVVKEFSVCGGRLIKLSHNSNSTKTSMNVNIYLPKHYYAQDFPRNKRIPTVFYLSGLTCTPDNASEKAFWQFQADKYGFAIVFPDTSPRGDEVANDPEGSWDFGQGAGFYLNATQEPYAQHYQMYDYIHKELPQTLDSHFNKNGDVKLDFLDNVAITGHSMGGYGAICGYLKGYSGKRYKSCSAFAPIVNPSNVPWGQKAFKGYLGEEKAQWEAYDPCLLIKNIRHVGDDRILIHVGDSDPFLEEHLKPELLLEAVKATSWQDYVEIKKVHGFDHSYYFVSTFVPEHAEFHARNLGLI</sequence>
<dbReference type="EC" id="3.1.2.12" evidence="2 7"/>
<keyword evidence="5 7" id="KW-0378">Hydrolase</keyword>
<reference evidence="8 9" key="1">
    <citation type="journal article" date="2019" name="BMC Genomics">
        <title>Chromosome level assembly and comparative genome analysis confirm lager-brewing yeasts originated from a single hybridization.</title>
        <authorList>
            <person name="Salazar A.N."/>
            <person name="Gorter de Vries A.R."/>
            <person name="van den Broek M."/>
            <person name="Brouwers N."/>
            <person name="de la Torre Cortes P."/>
            <person name="Kuijpers N.G.A."/>
            <person name="Daran J.G."/>
            <person name="Abeel T."/>
        </authorList>
    </citation>
    <scope>NUCLEOTIDE SEQUENCE [LARGE SCALE GENOMIC DNA]</scope>
    <source>
        <strain evidence="8 9">CBS 1483</strain>
    </source>
</reference>
<evidence type="ECO:0000256" key="5">
    <source>
        <dbReference type="ARBA" id="ARBA00022801"/>
    </source>
</evidence>
<evidence type="ECO:0000313" key="8">
    <source>
        <dbReference type="EMBL" id="QID80400.1"/>
    </source>
</evidence>
<dbReference type="Gene3D" id="3.40.50.1820">
    <property type="entry name" value="alpha/beta hydrolase"/>
    <property type="match status" value="1"/>
</dbReference>
<dbReference type="AlphaFoldDB" id="A0A6C1DUW1"/>
<dbReference type="GO" id="GO:0005829">
    <property type="term" value="C:cytosol"/>
    <property type="evidence" value="ECO:0007669"/>
    <property type="project" value="TreeGrafter"/>
</dbReference>
<dbReference type="EMBL" id="CP048991">
    <property type="protein sequence ID" value="QID80400.1"/>
    <property type="molecule type" value="Genomic_DNA"/>
</dbReference>
<comment type="subcellular location">
    <subcellularLocation>
        <location evidence="7">Cytoplasm</location>
    </subcellularLocation>
</comment>
<dbReference type="Proteomes" id="UP000501346">
    <property type="component" value="Chromosome ScX-SeX"/>
</dbReference>
<dbReference type="GO" id="GO:0046294">
    <property type="term" value="P:formaldehyde catabolic process"/>
    <property type="evidence" value="ECO:0007669"/>
    <property type="project" value="InterPro"/>
</dbReference>
<organism evidence="8 9">
    <name type="scientific">Saccharomyces pastorianus</name>
    <name type="common">Lager yeast</name>
    <name type="synonym">Saccharomyces cerevisiae x Saccharomyces eubayanus</name>
    <dbReference type="NCBI Taxonomy" id="27292"/>
    <lineage>
        <taxon>Eukaryota</taxon>
        <taxon>Fungi</taxon>
        <taxon>Dikarya</taxon>
        <taxon>Ascomycota</taxon>
        <taxon>Saccharomycotina</taxon>
        <taxon>Saccharomycetes</taxon>
        <taxon>Saccharomycetales</taxon>
        <taxon>Saccharomycetaceae</taxon>
        <taxon>Saccharomyces</taxon>
    </lineage>
</organism>
<evidence type="ECO:0000256" key="4">
    <source>
        <dbReference type="ARBA" id="ARBA00022487"/>
    </source>
</evidence>
<dbReference type="PANTHER" id="PTHR10061:SF0">
    <property type="entry name" value="S-FORMYLGLUTATHIONE HYDROLASE"/>
    <property type="match status" value="1"/>
</dbReference>
<dbReference type="Pfam" id="PF00756">
    <property type="entry name" value="Esterase"/>
    <property type="match status" value="1"/>
</dbReference>
<dbReference type="InterPro" id="IPR014186">
    <property type="entry name" value="S-formylglutathione_hydrol"/>
</dbReference>
<comment type="function">
    <text evidence="7">Serine hydrolase involved in the detoxification of formaldehyde.</text>
</comment>
<dbReference type="OrthoDB" id="420518at2759"/>
<keyword evidence="7" id="KW-0963">Cytoplasm</keyword>
<evidence type="ECO:0000256" key="7">
    <source>
        <dbReference type="RuleBase" id="RU363068"/>
    </source>
</evidence>
<accession>A0A6C1DUW1</accession>
<gene>
    <name evidence="8" type="ORF">GRS66_002720</name>
</gene>
<comment type="catalytic activity">
    <reaction evidence="7">
        <text>S-formylglutathione + H2O = formate + glutathione + H(+)</text>
        <dbReference type="Rhea" id="RHEA:14961"/>
        <dbReference type="ChEBI" id="CHEBI:15377"/>
        <dbReference type="ChEBI" id="CHEBI:15378"/>
        <dbReference type="ChEBI" id="CHEBI:15740"/>
        <dbReference type="ChEBI" id="CHEBI:57688"/>
        <dbReference type="ChEBI" id="CHEBI:57925"/>
        <dbReference type="EC" id="3.1.2.12"/>
    </reaction>
</comment>
<feature type="active site" description="Charge relay system" evidence="6">
    <location>
        <position position="161"/>
    </location>
</feature>
<dbReference type="SMR" id="A0A6C1DUW1"/>
<dbReference type="InterPro" id="IPR000801">
    <property type="entry name" value="Esterase-like"/>
</dbReference>
<evidence type="ECO:0000256" key="3">
    <source>
        <dbReference type="ARBA" id="ARBA00016774"/>
    </source>
</evidence>
<dbReference type="GO" id="GO:0018738">
    <property type="term" value="F:S-formylglutathione hydrolase activity"/>
    <property type="evidence" value="ECO:0007669"/>
    <property type="project" value="UniProtKB-EC"/>
</dbReference>
<feature type="active site" description="Charge relay system" evidence="6">
    <location>
        <position position="241"/>
    </location>
</feature>